<evidence type="ECO:0000256" key="1">
    <source>
        <dbReference type="SAM" id="Phobius"/>
    </source>
</evidence>
<dbReference type="Proteomes" id="UP001143328">
    <property type="component" value="Unassembled WGS sequence"/>
</dbReference>
<dbReference type="AlphaFoldDB" id="A0A9W6NDH8"/>
<accession>A0A9W6NDH8</accession>
<comment type="caution">
    <text evidence="2">The sequence shown here is derived from an EMBL/GenBank/DDBJ whole genome shotgun (WGS) entry which is preliminary data.</text>
</comment>
<dbReference type="EMBL" id="BSFN01000001">
    <property type="protein sequence ID" value="GLK86953.1"/>
    <property type="molecule type" value="Genomic_DNA"/>
</dbReference>
<organism evidence="2 3">
    <name type="scientific">Pseudomonas turukhanskensis</name>
    <dbReference type="NCBI Taxonomy" id="1806536"/>
    <lineage>
        <taxon>Bacteria</taxon>
        <taxon>Pseudomonadati</taxon>
        <taxon>Pseudomonadota</taxon>
        <taxon>Gammaproteobacteria</taxon>
        <taxon>Pseudomonadales</taxon>
        <taxon>Pseudomonadaceae</taxon>
        <taxon>Pseudomonas</taxon>
    </lineage>
</organism>
<keyword evidence="1" id="KW-1133">Transmembrane helix</keyword>
<protein>
    <recommendedName>
        <fullName evidence="4">Transmembrane protein</fullName>
    </recommendedName>
</protein>
<sequence length="102" mass="10749">MAMRMVLQLGACLALGMFVALLILVGLMFAQQFDVIKLITVTGKPVAHLALVVLPESFWVSLTGAPDAVDNPSVHSFLQLCTALGQVALLVGAGLFRVSLAK</sequence>
<keyword evidence="3" id="KW-1185">Reference proteome</keyword>
<keyword evidence="1" id="KW-0812">Transmembrane</keyword>
<evidence type="ECO:0000313" key="2">
    <source>
        <dbReference type="EMBL" id="GLK86953.1"/>
    </source>
</evidence>
<reference evidence="2" key="2">
    <citation type="submission" date="2023-01" db="EMBL/GenBank/DDBJ databases">
        <authorList>
            <person name="Sun Q."/>
            <person name="Evtushenko L."/>
        </authorList>
    </citation>
    <scope>NUCLEOTIDE SEQUENCE</scope>
    <source>
        <strain evidence="2">VKM B-2935</strain>
    </source>
</reference>
<proteinExistence type="predicted"/>
<feature type="transmembrane region" description="Helical" evidence="1">
    <location>
        <begin position="77"/>
        <end position="96"/>
    </location>
</feature>
<name>A0A9W6NDH8_9PSED</name>
<gene>
    <name evidence="2" type="ORF">GCM10017655_00150</name>
</gene>
<evidence type="ECO:0000313" key="3">
    <source>
        <dbReference type="Proteomes" id="UP001143328"/>
    </source>
</evidence>
<evidence type="ECO:0008006" key="4">
    <source>
        <dbReference type="Google" id="ProtNLM"/>
    </source>
</evidence>
<reference evidence="2" key="1">
    <citation type="journal article" date="2014" name="Int. J. Syst. Evol. Microbiol.">
        <title>Complete genome sequence of Corynebacterium casei LMG S-19264T (=DSM 44701T), isolated from a smear-ripened cheese.</title>
        <authorList>
            <consortium name="US DOE Joint Genome Institute (JGI-PGF)"/>
            <person name="Walter F."/>
            <person name="Albersmeier A."/>
            <person name="Kalinowski J."/>
            <person name="Ruckert C."/>
        </authorList>
    </citation>
    <scope>NUCLEOTIDE SEQUENCE</scope>
    <source>
        <strain evidence="2">VKM B-2935</strain>
    </source>
</reference>
<keyword evidence="1" id="KW-0472">Membrane</keyword>